<gene>
    <name evidence="1" type="ORF">LCGC14_2458110</name>
</gene>
<feature type="non-terminal residue" evidence="1">
    <location>
        <position position="27"/>
    </location>
</feature>
<sequence>MKWQQKLTKKERAHLKENEMITLGDVI</sequence>
<accession>A0A0F9BEJ1</accession>
<organism evidence="1">
    <name type="scientific">marine sediment metagenome</name>
    <dbReference type="NCBI Taxonomy" id="412755"/>
    <lineage>
        <taxon>unclassified sequences</taxon>
        <taxon>metagenomes</taxon>
        <taxon>ecological metagenomes</taxon>
    </lineage>
</organism>
<protein>
    <submittedName>
        <fullName evidence="1">Uncharacterized protein</fullName>
    </submittedName>
</protein>
<reference evidence="1" key="1">
    <citation type="journal article" date="2015" name="Nature">
        <title>Complex archaea that bridge the gap between prokaryotes and eukaryotes.</title>
        <authorList>
            <person name="Spang A."/>
            <person name="Saw J.H."/>
            <person name="Jorgensen S.L."/>
            <person name="Zaremba-Niedzwiedzka K."/>
            <person name="Martijn J."/>
            <person name="Lind A.E."/>
            <person name="van Eijk R."/>
            <person name="Schleper C."/>
            <person name="Guy L."/>
            <person name="Ettema T.J."/>
        </authorList>
    </citation>
    <scope>NUCLEOTIDE SEQUENCE</scope>
</reference>
<comment type="caution">
    <text evidence="1">The sequence shown here is derived from an EMBL/GenBank/DDBJ whole genome shotgun (WGS) entry which is preliminary data.</text>
</comment>
<evidence type="ECO:0000313" key="1">
    <source>
        <dbReference type="EMBL" id="KKL20170.1"/>
    </source>
</evidence>
<proteinExistence type="predicted"/>
<dbReference type="EMBL" id="LAZR01038202">
    <property type="protein sequence ID" value="KKL20170.1"/>
    <property type="molecule type" value="Genomic_DNA"/>
</dbReference>
<dbReference type="AlphaFoldDB" id="A0A0F9BEJ1"/>
<name>A0A0F9BEJ1_9ZZZZ</name>